<proteinExistence type="predicted"/>
<organism evidence="3 4">
    <name type="scientific">Symbiodinium microadriaticum</name>
    <name type="common">Dinoflagellate</name>
    <name type="synonym">Zooxanthella microadriatica</name>
    <dbReference type="NCBI Taxonomy" id="2951"/>
    <lineage>
        <taxon>Eukaryota</taxon>
        <taxon>Sar</taxon>
        <taxon>Alveolata</taxon>
        <taxon>Dinophyceae</taxon>
        <taxon>Suessiales</taxon>
        <taxon>Symbiodiniaceae</taxon>
        <taxon>Symbiodinium</taxon>
    </lineage>
</organism>
<evidence type="ECO:0000256" key="1">
    <source>
        <dbReference type="SAM" id="MobiDB-lite"/>
    </source>
</evidence>
<dbReference type="Proteomes" id="UP000186817">
    <property type="component" value="Unassembled WGS sequence"/>
</dbReference>
<evidence type="ECO:0000313" key="4">
    <source>
        <dbReference type="Proteomes" id="UP000186817"/>
    </source>
</evidence>
<gene>
    <name evidence="3" type="ORF">AK812_SmicGene24509</name>
</gene>
<protein>
    <submittedName>
        <fullName evidence="3">Uncharacterized protein</fullName>
    </submittedName>
</protein>
<sequence>MCMIKQSKMQRMGGFLLEDGSQEDGSHEEYDSDGNYKESSNDYDNEGSYEDGSNTGHEYGNEGNDEDSLFEDLDALLANSRSSGLEDQKLCLVAVSARRSKAGDNTTGTTIDRDDGDNQGGGGGGGGGGGDDQGDDHDHDKGELPEIAGKEHQGCQCYSPLESRCLFLQKLKPSLQKVWTVFVIVCLVPFILPVLLLAQMSIAVEACHLAVNRDEILIEASRQDLGPGWSSALCGMFKLPGDMMLQGSGKASRVALRVQSEVQAGRFASTMCCGEIEQLTDLVTRRAVTYIGLAEDGRSRVELELMPRTEAQLLELHPHEICDAAGRNYTSVCDQAWGFECGFACTEMNAENPPLHDFEHMLSTMNLSTASADELELACMDVTTALLGKTQDDHAGHVVNDRARRTSAKALSAKYWRVSGAGDYPVMLCQTRLQP</sequence>
<feature type="region of interest" description="Disordered" evidence="1">
    <location>
        <begin position="1"/>
        <end position="71"/>
    </location>
</feature>
<evidence type="ECO:0000313" key="3">
    <source>
        <dbReference type="EMBL" id="OLP93577.1"/>
    </source>
</evidence>
<feature type="region of interest" description="Disordered" evidence="1">
    <location>
        <begin position="102"/>
        <end position="144"/>
    </location>
</feature>
<keyword evidence="2" id="KW-0472">Membrane</keyword>
<reference evidence="3 4" key="1">
    <citation type="submission" date="2016-02" db="EMBL/GenBank/DDBJ databases">
        <title>Genome analysis of coral dinoflagellate symbionts highlights evolutionary adaptations to a symbiotic lifestyle.</title>
        <authorList>
            <person name="Aranda M."/>
            <person name="Li Y."/>
            <person name="Liew Y.J."/>
            <person name="Baumgarten S."/>
            <person name="Simakov O."/>
            <person name="Wilson M."/>
            <person name="Piel J."/>
            <person name="Ashoor H."/>
            <person name="Bougouffa S."/>
            <person name="Bajic V.B."/>
            <person name="Ryu T."/>
            <person name="Ravasi T."/>
            <person name="Bayer T."/>
            <person name="Micklem G."/>
            <person name="Kim H."/>
            <person name="Bhak J."/>
            <person name="Lajeunesse T.C."/>
            <person name="Voolstra C.R."/>
        </authorList>
    </citation>
    <scope>NUCLEOTIDE SEQUENCE [LARGE SCALE GENOMIC DNA]</scope>
    <source>
        <strain evidence="3 4">CCMP2467</strain>
    </source>
</reference>
<evidence type="ECO:0000256" key="2">
    <source>
        <dbReference type="SAM" id="Phobius"/>
    </source>
</evidence>
<feature type="compositionally biased region" description="Basic and acidic residues" evidence="1">
    <location>
        <begin position="24"/>
        <end position="40"/>
    </location>
</feature>
<dbReference type="AlphaFoldDB" id="A0A1Q9DEJ5"/>
<dbReference type="OrthoDB" id="10670261at2759"/>
<comment type="caution">
    <text evidence="3">The sequence shown here is derived from an EMBL/GenBank/DDBJ whole genome shotgun (WGS) entry which is preliminary data.</text>
</comment>
<keyword evidence="2" id="KW-0812">Transmembrane</keyword>
<feature type="transmembrane region" description="Helical" evidence="2">
    <location>
        <begin position="178"/>
        <end position="198"/>
    </location>
</feature>
<keyword evidence="4" id="KW-1185">Reference proteome</keyword>
<feature type="compositionally biased region" description="Gly residues" evidence="1">
    <location>
        <begin position="118"/>
        <end position="131"/>
    </location>
</feature>
<accession>A0A1Q9DEJ5</accession>
<keyword evidence="2" id="KW-1133">Transmembrane helix</keyword>
<name>A0A1Q9DEJ5_SYMMI</name>
<dbReference type="EMBL" id="LSRX01000576">
    <property type="protein sequence ID" value="OLP93577.1"/>
    <property type="molecule type" value="Genomic_DNA"/>
</dbReference>